<proteinExistence type="predicted"/>
<evidence type="ECO:0000313" key="4">
    <source>
        <dbReference type="Proteomes" id="UP000031501"/>
    </source>
</evidence>
<dbReference type="OrthoDB" id="4562195at2"/>
<dbReference type="Pfam" id="PF04149">
    <property type="entry name" value="DUF397"/>
    <property type="match status" value="1"/>
</dbReference>
<name>A0A221P0T7_9ACTN</name>
<dbReference type="InterPro" id="IPR007278">
    <property type="entry name" value="DUF397"/>
</dbReference>
<reference evidence="3 4" key="1">
    <citation type="submission" date="2017-07" db="EMBL/GenBank/DDBJ databases">
        <title>Genome sequence of Streptomyces pluripotens MUSC 137T.</title>
        <authorList>
            <person name="Ser H.-L."/>
            <person name="Lee L.-H."/>
        </authorList>
    </citation>
    <scope>NUCLEOTIDE SEQUENCE [LARGE SCALE GENOMIC DNA]</scope>
    <source>
        <strain evidence="3 4">MUSC 137</strain>
    </source>
</reference>
<dbReference type="KEGG" id="splu:LK06_018445"/>
<protein>
    <submittedName>
        <fullName evidence="3">DUF397 domain-containing protein</fullName>
    </submittedName>
</protein>
<organism evidence="3 4">
    <name type="scientific">Streptomyces pluripotens</name>
    <dbReference type="NCBI Taxonomy" id="1355015"/>
    <lineage>
        <taxon>Bacteria</taxon>
        <taxon>Bacillati</taxon>
        <taxon>Actinomycetota</taxon>
        <taxon>Actinomycetes</taxon>
        <taxon>Kitasatosporales</taxon>
        <taxon>Streptomycetaceae</taxon>
        <taxon>Streptomyces</taxon>
    </lineage>
</organism>
<sequence length="47" mass="4954">MEVALHPTVPTPTTVHIRDSKQAGGGPVLTVAPATWTDFVRYAVAGH</sequence>
<dbReference type="EMBL" id="CP022433">
    <property type="protein sequence ID" value="ASN25847.1"/>
    <property type="molecule type" value="Genomic_DNA"/>
</dbReference>
<gene>
    <name evidence="3" type="ORF">LK07_19605</name>
</gene>
<evidence type="ECO:0000313" key="3">
    <source>
        <dbReference type="EMBL" id="ASN25847.1"/>
    </source>
</evidence>
<feature type="domain" description="DUF397" evidence="2">
    <location>
        <begin position="2"/>
        <end position="42"/>
    </location>
</feature>
<dbReference type="Proteomes" id="UP000031501">
    <property type="component" value="Chromosome"/>
</dbReference>
<evidence type="ECO:0000259" key="2">
    <source>
        <dbReference type="Pfam" id="PF04149"/>
    </source>
</evidence>
<feature type="region of interest" description="Disordered" evidence="1">
    <location>
        <begin position="1"/>
        <end position="23"/>
    </location>
</feature>
<evidence type="ECO:0000256" key="1">
    <source>
        <dbReference type="SAM" id="MobiDB-lite"/>
    </source>
</evidence>
<accession>A0A221P0T7</accession>
<keyword evidence="4" id="KW-1185">Reference proteome</keyword>
<dbReference type="AlphaFoldDB" id="A0A221P0T7"/>